<gene>
    <name evidence="2" type="ORF">FOMPIDRAFT_92790</name>
</gene>
<dbReference type="AlphaFoldDB" id="S8DRH4"/>
<evidence type="ECO:0000256" key="1">
    <source>
        <dbReference type="SAM" id="MobiDB-lite"/>
    </source>
</evidence>
<reference evidence="2 3" key="1">
    <citation type="journal article" date="2012" name="Science">
        <title>The Paleozoic origin of enzymatic lignin decomposition reconstructed from 31 fungal genomes.</title>
        <authorList>
            <person name="Floudas D."/>
            <person name="Binder M."/>
            <person name="Riley R."/>
            <person name="Barry K."/>
            <person name="Blanchette R.A."/>
            <person name="Henrissat B."/>
            <person name="Martinez A.T."/>
            <person name="Otillar R."/>
            <person name="Spatafora J.W."/>
            <person name="Yadav J.S."/>
            <person name="Aerts A."/>
            <person name="Benoit I."/>
            <person name="Boyd A."/>
            <person name="Carlson A."/>
            <person name="Copeland A."/>
            <person name="Coutinho P.M."/>
            <person name="de Vries R.P."/>
            <person name="Ferreira P."/>
            <person name="Findley K."/>
            <person name="Foster B."/>
            <person name="Gaskell J."/>
            <person name="Glotzer D."/>
            <person name="Gorecki P."/>
            <person name="Heitman J."/>
            <person name="Hesse C."/>
            <person name="Hori C."/>
            <person name="Igarashi K."/>
            <person name="Jurgens J.A."/>
            <person name="Kallen N."/>
            <person name="Kersten P."/>
            <person name="Kohler A."/>
            <person name="Kuees U."/>
            <person name="Kumar T.K.A."/>
            <person name="Kuo A."/>
            <person name="LaButti K."/>
            <person name="Larrondo L.F."/>
            <person name="Lindquist E."/>
            <person name="Ling A."/>
            <person name="Lombard V."/>
            <person name="Lucas S."/>
            <person name="Lundell T."/>
            <person name="Martin R."/>
            <person name="McLaughlin D.J."/>
            <person name="Morgenstern I."/>
            <person name="Morin E."/>
            <person name="Murat C."/>
            <person name="Nagy L.G."/>
            <person name="Nolan M."/>
            <person name="Ohm R.A."/>
            <person name="Patyshakuliyeva A."/>
            <person name="Rokas A."/>
            <person name="Ruiz-Duenas F.J."/>
            <person name="Sabat G."/>
            <person name="Salamov A."/>
            <person name="Samejima M."/>
            <person name="Schmutz J."/>
            <person name="Slot J.C."/>
            <person name="St John F."/>
            <person name="Stenlid J."/>
            <person name="Sun H."/>
            <person name="Sun S."/>
            <person name="Syed K."/>
            <person name="Tsang A."/>
            <person name="Wiebenga A."/>
            <person name="Young D."/>
            <person name="Pisabarro A."/>
            <person name="Eastwood D.C."/>
            <person name="Martin F."/>
            <person name="Cullen D."/>
            <person name="Grigoriev I.V."/>
            <person name="Hibbett D.S."/>
        </authorList>
    </citation>
    <scope>NUCLEOTIDE SEQUENCE</scope>
    <source>
        <strain evidence="3">FP-58527</strain>
    </source>
</reference>
<dbReference type="Proteomes" id="UP000015241">
    <property type="component" value="Unassembled WGS sequence"/>
</dbReference>
<evidence type="ECO:0000313" key="3">
    <source>
        <dbReference type="Proteomes" id="UP000015241"/>
    </source>
</evidence>
<accession>S8DRH4</accession>
<evidence type="ECO:0000313" key="2">
    <source>
        <dbReference type="EMBL" id="EPS95282.1"/>
    </source>
</evidence>
<protein>
    <submittedName>
        <fullName evidence="2">Uncharacterized protein</fullName>
    </submittedName>
</protein>
<dbReference type="InParanoid" id="S8DRH4"/>
<feature type="region of interest" description="Disordered" evidence="1">
    <location>
        <begin position="276"/>
        <end position="333"/>
    </location>
</feature>
<name>S8DRH4_FOMSC</name>
<dbReference type="HOGENOM" id="CLU_573683_0_0_1"/>
<sequence length="476" mass="53105">MDYGYDHPSSWNSFNYNYAQRVPFHDALGGETDRFRDCVFETHTNQGPAQTTQDDGFMTAAQFIEKYRNDFPDGFEPWLVDNVEVEPSGMYSQELLELTEPTGFSAEETQVFNSYPVPLNTSTFNQSLPTFIAAPAYAPQAALTGVEPARPFELASTSQLGWSYGAEYPETEFDASISVSGTGGDFPSIIEPWLADNVEVEPSGTYSLESLGPTEPTWSLPEATQATQAFDFYPAPFGTPNQPIPTFITASVHAPLSTGAELPQFLELAPNTQFGWSSRLENPETASEPHLETGLSEAPAPRDASPSTPQPHPARQITPNPASQAPYPPPQWVVSNPENHLGLAAYRRIGQTDFWVIDAPEPYEDNLLQACDVASCQRRFVGKMGFACHDWRTHKRIRYRCPRCQRDYVRPETMHIHLKRSVACEQSVVGQLRFVYGKDAVPDVLELQHHEFLLDFAIMRGESQAVRFAEPTVTNH</sequence>
<proteinExistence type="predicted"/>
<dbReference type="EMBL" id="KE504211">
    <property type="protein sequence ID" value="EPS95282.1"/>
    <property type="molecule type" value="Genomic_DNA"/>
</dbReference>
<organism evidence="2 3">
    <name type="scientific">Fomitopsis schrenkii</name>
    <name type="common">Brown rot fungus</name>
    <dbReference type="NCBI Taxonomy" id="2126942"/>
    <lineage>
        <taxon>Eukaryota</taxon>
        <taxon>Fungi</taxon>
        <taxon>Dikarya</taxon>
        <taxon>Basidiomycota</taxon>
        <taxon>Agaricomycotina</taxon>
        <taxon>Agaricomycetes</taxon>
        <taxon>Polyporales</taxon>
        <taxon>Fomitopsis</taxon>
    </lineage>
</organism>
<keyword evidence="3" id="KW-1185">Reference proteome</keyword>